<dbReference type="KEGG" id="alp:LPB137_08760"/>
<evidence type="ECO:0000259" key="6">
    <source>
        <dbReference type="PROSITE" id="PS50268"/>
    </source>
</evidence>
<keyword evidence="2" id="KW-0732">Signal</keyword>
<dbReference type="InterPro" id="IPR039808">
    <property type="entry name" value="Cadherin"/>
</dbReference>
<evidence type="ECO:0000256" key="5">
    <source>
        <dbReference type="ARBA" id="ARBA00023136"/>
    </source>
</evidence>
<comment type="subcellular location">
    <subcellularLocation>
        <location evidence="1">Membrane</location>
    </subcellularLocation>
</comment>
<dbReference type="Pfam" id="PF00028">
    <property type="entry name" value="Cadherin"/>
    <property type="match status" value="1"/>
</dbReference>
<dbReference type="Gene3D" id="2.60.40.60">
    <property type="entry name" value="Cadherins"/>
    <property type="match status" value="1"/>
</dbReference>
<dbReference type="STRING" id="1850254.LPB137_08760"/>
<evidence type="ECO:0000256" key="1">
    <source>
        <dbReference type="ARBA" id="ARBA00004370"/>
    </source>
</evidence>
<dbReference type="SMART" id="SM00112">
    <property type="entry name" value="CA"/>
    <property type="match status" value="1"/>
</dbReference>
<dbReference type="GO" id="GO:0008013">
    <property type="term" value="F:beta-catenin binding"/>
    <property type="evidence" value="ECO:0007669"/>
    <property type="project" value="TreeGrafter"/>
</dbReference>
<dbReference type="GO" id="GO:0045296">
    <property type="term" value="F:cadherin binding"/>
    <property type="evidence" value="ECO:0007669"/>
    <property type="project" value="TreeGrafter"/>
</dbReference>
<organism evidence="7 8">
    <name type="scientific">Poseidonibacter parvus</name>
    <dbReference type="NCBI Taxonomy" id="1850254"/>
    <lineage>
        <taxon>Bacteria</taxon>
        <taxon>Pseudomonadati</taxon>
        <taxon>Campylobacterota</taxon>
        <taxon>Epsilonproteobacteria</taxon>
        <taxon>Campylobacterales</taxon>
        <taxon>Arcobacteraceae</taxon>
        <taxon>Poseidonibacter</taxon>
    </lineage>
</organism>
<dbReference type="PROSITE" id="PS51257">
    <property type="entry name" value="PROKAR_LIPOPROTEIN"/>
    <property type="match status" value="1"/>
</dbReference>
<keyword evidence="5" id="KW-0472">Membrane</keyword>
<dbReference type="Pfam" id="PF13205">
    <property type="entry name" value="Big_5"/>
    <property type="match status" value="1"/>
</dbReference>
<evidence type="ECO:0000256" key="4">
    <source>
        <dbReference type="ARBA" id="ARBA00022837"/>
    </source>
</evidence>
<sequence length="811" mass="88972">MKILNSLILSTITAGLLIGCGGGGSDGSSSSSITSSTGTLIDNTVSGVKYINGSDTGFTDTDGKFPYTSGLVEFYLGGIKIGELNSMTSDNKVFLQDLIGLERTNTTDSKLLKIANLLQSLDSDPLTDEIEILKSDFDKFESSTQSIDALDVNTVLTNNGFTPLSDEDVKTHIENSLKQFGEISDTTEPELISSSIVNGTFGVSIKQSIVLTFSETIPKEYITNEYFILTNDLNSSNVDIKIEAKNKVITITPRSDLDYSQSYEFVISSKLKDFAGNTLSNDGGNTDILIEFLVQDEPDTIAPVFTSQSSISVDENQTSALTVTATDNSSIIYGLSGLDATSFRINSITGEISFIISPDYETKNLYSIDAIATDSSNNQSTQNITLHINDVNEIIPDTTAPTLSSTNKTFRTIVGTSLAYESVTATDNNDNITVSSHEIVDFNTAGIYEIEYSATDSSSNKSSIIHTYEVYDIVNSDITGKTWLDRNIGAKEVCNDISNIYNCIGDYFQWGRSSDGHEKTSSPISSSYSGPLATTLYNLDNTFIRSDSDWIIGGVDSDGSLRSDFWSQTDGTSVCPSGFRIPTNEELRFELVTEDIRINTSSIYSMVLGKTDVFNSFLKLPSGGMRWRQSGTVLQFGHYGYYWTNKGMLYFSDDLISSMSKATDYARGMNIRCIKDDAIVYEPNDYSSILPMEEVGSSKSISSATINTTTTVTLAAGSQLYFKVSNILNRNFIVNKFEIKSYYNNVETIRSSTSDLALLNNGILEPYESIQLGYTLNNNETANYWTGIYTLVDSYTNETITRSFIWDGTNY</sequence>
<dbReference type="GO" id="GO:0016342">
    <property type="term" value="C:catenin complex"/>
    <property type="evidence" value="ECO:0007669"/>
    <property type="project" value="TreeGrafter"/>
</dbReference>
<dbReference type="GO" id="GO:0016477">
    <property type="term" value="P:cell migration"/>
    <property type="evidence" value="ECO:0007669"/>
    <property type="project" value="TreeGrafter"/>
</dbReference>
<proteinExistence type="predicted"/>
<dbReference type="InterPro" id="IPR002126">
    <property type="entry name" value="Cadherin-like_dom"/>
</dbReference>
<keyword evidence="8" id="KW-1185">Reference proteome</keyword>
<dbReference type="PANTHER" id="PTHR24027">
    <property type="entry name" value="CADHERIN-23"/>
    <property type="match status" value="1"/>
</dbReference>
<dbReference type="GO" id="GO:0007156">
    <property type="term" value="P:homophilic cell adhesion via plasma membrane adhesion molecules"/>
    <property type="evidence" value="ECO:0007669"/>
    <property type="project" value="InterPro"/>
</dbReference>
<accession>A0A1P8KN11</accession>
<name>A0A1P8KN11_9BACT</name>
<reference evidence="7 8" key="1">
    <citation type="submission" date="2017-01" db="EMBL/GenBank/DDBJ databases">
        <title>Genome sequencing of Arcobacter sp. LPB0137.</title>
        <authorList>
            <person name="Lee G.-W."/>
            <person name="Yi H."/>
        </authorList>
    </citation>
    <scope>NUCLEOTIDE SEQUENCE [LARGE SCALE GENOMIC DNA]</scope>
    <source>
        <strain evidence="7 8">LPB0137</strain>
    </source>
</reference>
<feature type="domain" description="Cadherin" evidence="6">
    <location>
        <begin position="305"/>
        <end position="403"/>
    </location>
</feature>
<gene>
    <name evidence="7" type="ORF">LPB137_08760</name>
</gene>
<dbReference type="InterPro" id="IPR032812">
    <property type="entry name" value="SbsA_Ig"/>
</dbReference>
<dbReference type="CDD" id="cd11304">
    <property type="entry name" value="Cadherin_repeat"/>
    <property type="match status" value="1"/>
</dbReference>
<keyword evidence="4" id="KW-0106">Calcium</keyword>
<dbReference type="PANTHER" id="PTHR24027:SF438">
    <property type="entry name" value="CADHERIN 23"/>
    <property type="match status" value="1"/>
</dbReference>
<dbReference type="Gene3D" id="2.60.40.10">
    <property type="entry name" value="Immunoglobulins"/>
    <property type="match status" value="1"/>
</dbReference>
<dbReference type="AlphaFoldDB" id="A0A1P8KN11"/>
<keyword evidence="3" id="KW-0677">Repeat</keyword>
<dbReference type="OrthoDB" id="9765957at2"/>
<dbReference type="EMBL" id="CP019070">
    <property type="protein sequence ID" value="APW65941.1"/>
    <property type="molecule type" value="Genomic_DNA"/>
</dbReference>
<dbReference type="RefSeq" id="WP_076087136.1">
    <property type="nucleotide sequence ID" value="NZ_CP019070.1"/>
</dbReference>
<dbReference type="SUPFAM" id="SSF49313">
    <property type="entry name" value="Cadherin-like"/>
    <property type="match status" value="1"/>
</dbReference>
<evidence type="ECO:0000313" key="8">
    <source>
        <dbReference type="Proteomes" id="UP000186074"/>
    </source>
</evidence>
<dbReference type="Proteomes" id="UP000186074">
    <property type="component" value="Chromosome"/>
</dbReference>
<evidence type="ECO:0000256" key="2">
    <source>
        <dbReference type="ARBA" id="ARBA00022729"/>
    </source>
</evidence>
<dbReference type="PROSITE" id="PS50268">
    <property type="entry name" value="CADHERIN_2"/>
    <property type="match status" value="1"/>
</dbReference>
<dbReference type="InterPro" id="IPR014755">
    <property type="entry name" value="Cu-Rt/internalin_Ig-like"/>
</dbReference>
<dbReference type="InterPro" id="IPR013783">
    <property type="entry name" value="Ig-like_fold"/>
</dbReference>
<evidence type="ECO:0000256" key="3">
    <source>
        <dbReference type="ARBA" id="ARBA00022737"/>
    </source>
</evidence>
<dbReference type="Gene3D" id="2.60.40.1220">
    <property type="match status" value="1"/>
</dbReference>
<evidence type="ECO:0000313" key="7">
    <source>
        <dbReference type="EMBL" id="APW65941.1"/>
    </source>
</evidence>
<dbReference type="InterPro" id="IPR015919">
    <property type="entry name" value="Cadherin-like_sf"/>
</dbReference>
<protein>
    <recommendedName>
        <fullName evidence="6">Cadherin domain-containing protein</fullName>
    </recommendedName>
</protein>
<dbReference type="GO" id="GO:0005509">
    <property type="term" value="F:calcium ion binding"/>
    <property type="evidence" value="ECO:0007669"/>
    <property type="project" value="InterPro"/>
</dbReference>